<proteinExistence type="predicted"/>
<keyword evidence="10" id="KW-1185">Reference proteome</keyword>
<dbReference type="GO" id="GO:0016301">
    <property type="term" value="F:kinase activity"/>
    <property type="evidence" value="ECO:0007669"/>
    <property type="project" value="UniProtKB-KW"/>
</dbReference>
<dbReference type="SUPFAM" id="SSF55083">
    <property type="entry name" value="6-hydroxymethyl-7,8-dihydropterin pyrophosphokinase, HPPK"/>
    <property type="match status" value="1"/>
</dbReference>
<accession>A0A4R1XHF1</accession>
<evidence type="ECO:0000259" key="8">
    <source>
        <dbReference type="Pfam" id="PF01288"/>
    </source>
</evidence>
<dbReference type="UniPathway" id="UPA00077">
    <property type="reaction ID" value="UER00155"/>
</dbReference>
<name>A0A4R1XHF1_ACICA</name>
<dbReference type="EMBL" id="SLVJ01000028">
    <property type="protein sequence ID" value="TCM61430.1"/>
    <property type="molecule type" value="Genomic_DNA"/>
</dbReference>
<keyword evidence="3" id="KW-0808">Transferase</keyword>
<gene>
    <name evidence="9" type="ORF">EC844_12828</name>
</gene>
<evidence type="ECO:0000256" key="5">
    <source>
        <dbReference type="ARBA" id="ARBA00022777"/>
    </source>
</evidence>
<dbReference type="Pfam" id="PF01288">
    <property type="entry name" value="HPPK"/>
    <property type="match status" value="1"/>
</dbReference>
<evidence type="ECO:0000313" key="10">
    <source>
        <dbReference type="Proteomes" id="UP000294963"/>
    </source>
</evidence>
<evidence type="ECO:0000256" key="7">
    <source>
        <dbReference type="ARBA" id="ARBA00022909"/>
    </source>
</evidence>
<dbReference type="Gene3D" id="3.30.70.560">
    <property type="entry name" value="7,8-Dihydro-6-hydroxymethylpterin-pyrophosphokinase HPPK"/>
    <property type="match status" value="1"/>
</dbReference>
<dbReference type="OrthoDB" id="9790168at2"/>
<keyword evidence="7" id="KW-0289">Folate biosynthesis</keyword>
<evidence type="ECO:0000256" key="4">
    <source>
        <dbReference type="ARBA" id="ARBA00022741"/>
    </source>
</evidence>
<dbReference type="GO" id="GO:0003848">
    <property type="term" value="F:2-amino-4-hydroxy-6-hydroxymethyldihydropteridine diphosphokinase activity"/>
    <property type="evidence" value="ECO:0007669"/>
    <property type="project" value="UniProtKB-EC"/>
</dbReference>
<comment type="caution">
    <text evidence="9">The sequence shown here is derived from an EMBL/GenBank/DDBJ whole genome shotgun (WGS) entry which is preliminary data.</text>
</comment>
<dbReference type="InterPro" id="IPR000550">
    <property type="entry name" value="Hppk"/>
</dbReference>
<evidence type="ECO:0000313" key="9">
    <source>
        <dbReference type="EMBL" id="TCM61430.1"/>
    </source>
</evidence>
<dbReference type="InterPro" id="IPR035907">
    <property type="entry name" value="Hppk_sf"/>
</dbReference>
<evidence type="ECO:0000256" key="1">
    <source>
        <dbReference type="ARBA" id="ARBA00005051"/>
    </source>
</evidence>
<feature type="domain" description="7,8-dihydro-6-hydroxymethylpterin-pyrophosphokinase" evidence="8">
    <location>
        <begin position="10"/>
        <end position="125"/>
    </location>
</feature>
<evidence type="ECO:0000256" key="3">
    <source>
        <dbReference type="ARBA" id="ARBA00022679"/>
    </source>
</evidence>
<dbReference type="EC" id="2.7.6.3" evidence="2"/>
<evidence type="ECO:0000256" key="6">
    <source>
        <dbReference type="ARBA" id="ARBA00022840"/>
    </source>
</evidence>
<organism evidence="9 10">
    <name type="scientific">Acinetobacter calcoaceticus</name>
    <dbReference type="NCBI Taxonomy" id="471"/>
    <lineage>
        <taxon>Bacteria</taxon>
        <taxon>Pseudomonadati</taxon>
        <taxon>Pseudomonadota</taxon>
        <taxon>Gammaproteobacteria</taxon>
        <taxon>Moraxellales</taxon>
        <taxon>Moraxellaceae</taxon>
        <taxon>Acinetobacter</taxon>
        <taxon>Acinetobacter calcoaceticus/baumannii complex</taxon>
    </lineage>
</organism>
<dbReference type="Proteomes" id="UP000294963">
    <property type="component" value="Unassembled WGS sequence"/>
</dbReference>
<keyword evidence="4" id="KW-0547">Nucleotide-binding</keyword>
<reference evidence="9 10" key="1">
    <citation type="submission" date="2019-03" db="EMBL/GenBank/DDBJ databases">
        <title>Genomic analyses of the natural microbiome of Caenorhabditis elegans.</title>
        <authorList>
            <person name="Samuel B."/>
        </authorList>
    </citation>
    <scope>NUCLEOTIDE SEQUENCE [LARGE SCALE GENOMIC DNA]</scope>
    <source>
        <strain evidence="9 10">JUb89</strain>
    </source>
</reference>
<keyword evidence="6" id="KW-0067">ATP-binding</keyword>
<dbReference type="AlphaFoldDB" id="A0A4R1XHF1"/>
<dbReference type="GO" id="GO:0046654">
    <property type="term" value="P:tetrahydrofolate biosynthetic process"/>
    <property type="evidence" value="ECO:0007669"/>
    <property type="project" value="UniProtKB-UniPathway"/>
</dbReference>
<protein>
    <recommendedName>
        <fullName evidence="2">2-amino-4-hydroxy-6-hydroxymethyldihydropteridine diphosphokinase</fullName>
        <ecNumber evidence="2">2.7.6.3</ecNumber>
    </recommendedName>
</protein>
<sequence>MNATDTIYALALASNQHPEQHFRQAIAQLQGLGRCQFSSIYKIPCRDGIGADYWNCACLLCCDLSVEQLSSQLKQWENDSGRVRPSHQISLDVDLIAWGTALTAMQLNRKKLPLPLDVKIPMYQIWNDPAFQHPAHHYPNLSCLELATAM</sequence>
<evidence type="ECO:0000256" key="2">
    <source>
        <dbReference type="ARBA" id="ARBA00013253"/>
    </source>
</evidence>
<dbReference type="GO" id="GO:0005524">
    <property type="term" value="F:ATP binding"/>
    <property type="evidence" value="ECO:0007669"/>
    <property type="project" value="UniProtKB-KW"/>
</dbReference>
<comment type="pathway">
    <text evidence="1">Cofactor biosynthesis; tetrahydrofolate biosynthesis; 2-amino-4-hydroxy-6-hydroxymethyl-7,8-dihydropteridine diphosphate from 7,8-dihydroneopterin triphosphate: step 4/4.</text>
</comment>
<keyword evidence="5 9" id="KW-0418">Kinase</keyword>
<dbReference type="GO" id="GO:0046656">
    <property type="term" value="P:folic acid biosynthetic process"/>
    <property type="evidence" value="ECO:0007669"/>
    <property type="project" value="UniProtKB-KW"/>
</dbReference>